<dbReference type="Proteomes" id="UP000264492">
    <property type="component" value="Unassembled WGS sequence"/>
</dbReference>
<organism evidence="2 3">
    <name type="scientific">Lysobacter silvisoli</name>
    <dbReference type="NCBI Taxonomy" id="2293254"/>
    <lineage>
        <taxon>Bacteria</taxon>
        <taxon>Pseudomonadati</taxon>
        <taxon>Pseudomonadota</taxon>
        <taxon>Gammaproteobacteria</taxon>
        <taxon>Lysobacterales</taxon>
        <taxon>Lysobacteraceae</taxon>
        <taxon>Lysobacter</taxon>
    </lineage>
</organism>
<proteinExistence type="predicted"/>
<feature type="signal peptide" evidence="1">
    <location>
        <begin position="1"/>
        <end position="24"/>
    </location>
</feature>
<dbReference type="AlphaFoldDB" id="A0A371K426"/>
<dbReference type="EMBL" id="QTSU01000001">
    <property type="protein sequence ID" value="RDZ28673.1"/>
    <property type="molecule type" value="Genomic_DNA"/>
</dbReference>
<reference evidence="2 3" key="1">
    <citation type="submission" date="2018-08" db="EMBL/GenBank/DDBJ databases">
        <title>Lysobacter sp. zong2l5, whole genome shotgun sequence.</title>
        <authorList>
            <person name="Zhang X."/>
            <person name="Feng G."/>
            <person name="Zhu H."/>
        </authorList>
    </citation>
    <scope>NUCLEOTIDE SEQUENCE [LARGE SCALE GENOMIC DNA]</scope>
    <source>
        <strain evidence="3">zong2l5</strain>
    </source>
</reference>
<keyword evidence="3" id="KW-1185">Reference proteome</keyword>
<protein>
    <recommendedName>
        <fullName evidence="4">Polyketide cyclase</fullName>
    </recommendedName>
</protein>
<evidence type="ECO:0008006" key="4">
    <source>
        <dbReference type="Google" id="ProtNLM"/>
    </source>
</evidence>
<dbReference type="InterPro" id="IPR032710">
    <property type="entry name" value="NTF2-like_dom_sf"/>
</dbReference>
<evidence type="ECO:0000313" key="2">
    <source>
        <dbReference type="EMBL" id="RDZ28673.1"/>
    </source>
</evidence>
<keyword evidence="1" id="KW-0732">Signal</keyword>
<dbReference type="Gene3D" id="3.10.450.50">
    <property type="match status" value="1"/>
</dbReference>
<accession>A0A371K426</accession>
<feature type="chain" id="PRO_5016580687" description="Polyketide cyclase" evidence="1">
    <location>
        <begin position="25"/>
        <end position="193"/>
    </location>
</feature>
<evidence type="ECO:0000256" key="1">
    <source>
        <dbReference type="SAM" id="SignalP"/>
    </source>
</evidence>
<dbReference type="SUPFAM" id="SSF54427">
    <property type="entry name" value="NTF2-like"/>
    <property type="match status" value="1"/>
</dbReference>
<dbReference type="PANTHER" id="PTHR38436:SF1">
    <property type="entry name" value="ESTER CYCLASE"/>
    <property type="match status" value="1"/>
</dbReference>
<gene>
    <name evidence="2" type="ORF">DX914_05975</name>
</gene>
<dbReference type="PANTHER" id="PTHR38436">
    <property type="entry name" value="POLYKETIDE CYCLASE SNOAL-LIKE DOMAIN"/>
    <property type="match status" value="1"/>
</dbReference>
<comment type="caution">
    <text evidence="2">The sequence shown here is derived from an EMBL/GenBank/DDBJ whole genome shotgun (WGS) entry which is preliminary data.</text>
</comment>
<sequence>MTALKQLALSISLATVLVAGAAHAQTPSKQWPGTRDGQPAPKVKGMPADLARNLANFDDLDFKVYTGQQWQHLHKSHTQDVIVHWPDGHTTQGIDKHIADLKYMWTFAPDNRILEHPVRFGSADGEWTAVTGWLEGTFTQPMVLPDGTTIQPTGKAYRIPMATIGHWNKQGIMFEEYLFWDNGEFMKQIGLGK</sequence>
<name>A0A371K426_9GAMM</name>
<dbReference type="InterPro" id="IPR009959">
    <property type="entry name" value="Cyclase_SnoaL-like"/>
</dbReference>
<dbReference type="OrthoDB" id="9787933at2"/>
<dbReference type="Pfam" id="PF07366">
    <property type="entry name" value="SnoaL"/>
    <property type="match status" value="1"/>
</dbReference>
<evidence type="ECO:0000313" key="3">
    <source>
        <dbReference type="Proteomes" id="UP000264492"/>
    </source>
</evidence>
<dbReference type="RefSeq" id="WP_115858112.1">
    <property type="nucleotide sequence ID" value="NZ_QTSU01000001.1"/>
</dbReference>
<dbReference type="GO" id="GO:0030638">
    <property type="term" value="P:polyketide metabolic process"/>
    <property type="evidence" value="ECO:0007669"/>
    <property type="project" value="InterPro"/>
</dbReference>